<organism evidence="3 4">
    <name type="scientific">Chryseobacterium koreense CCUG 49689</name>
    <dbReference type="NCBI Taxonomy" id="1304281"/>
    <lineage>
        <taxon>Bacteria</taxon>
        <taxon>Pseudomonadati</taxon>
        <taxon>Bacteroidota</taxon>
        <taxon>Flavobacteriia</taxon>
        <taxon>Flavobacteriales</taxon>
        <taxon>Weeksellaceae</taxon>
        <taxon>Chryseobacterium group</taxon>
        <taxon>Chryseobacterium</taxon>
    </lineage>
</organism>
<protein>
    <recommendedName>
        <fullName evidence="5">Signal peptidase</fullName>
    </recommendedName>
</protein>
<sequence length="71" mass="7806">MKLSNKFILLAFSLMHFSMYAADPPLPPPDGGDTGTPGAPSSPIDLYLYVLIIAAIVLTFYFMRKSNRQIA</sequence>
<dbReference type="AlphaFoldDB" id="A0A0J7IZ55"/>
<keyword evidence="2" id="KW-0732">Signal</keyword>
<feature type="signal peptide" evidence="2">
    <location>
        <begin position="1"/>
        <end position="21"/>
    </location>
</feature>
<feature type="chain" id="PRO_5005289523" description="Signal peptidase" evidence="2">
    <location>
        <begin position="22"/>
        <end position="71"/>
    </location>
</feature>
<evidence type="ECO:0000256" key="1">
    <source>
        <dbReference type="SAM" id="Phobius"/>
    </source>
</evidence>
<reference evidence="3 4" key="1">
    <citation type="journal article" date="2004" name="Int. J. Syst. Evol. Microbiol.">
        <title>Kaistella koreensis gen. nov., sp. nov., a novel member of the Chryseobacterium-Bergeyella-Riemerella branch.</title>
        <authorList>
            <person name="Kim M.K."/>
            <person name="Im W.T."/>
            <person name="Shin Y.K."/>
            <person name="Lim J.H."/>
            <person name="Kim S.H."/>
            <person name="Lee B.C."/>
            <person name="Park M.Y."/>
            <person name="Lee K.Y."/>
            <person name="Lee S.T."/>
        </authorList>
    </citation>
    <scope>NUCLEOTIDE SEQUENCE [LARGE SCALE GENOMIC DNA]</scope>
    <source>
        <strain evidence="3 4">CCUG 49689</strain>
    </source>
</reference>
<evidence type="ECO:0000313" key="3">
    <source>
        <dbReference type="EMBL" id="KMQ71064.1"/>
    </source>
</evidence>
<dbReference type="EMBL" id="LFNG01000011">
    <property type="protein sequence ID" value="KMQ71064.1"/>
    <property type="molecule type" value="Genomic_DNA"/>
</dbReference>
<keyword evidence="1" id="KW-0472">Membrane</keyword>
<dbReference type="Proteomes" id="UP000035900">
    <property type="component" value="Unassembled WGS sequence"/>
</dbReference>
<gene>
    <name evidence="3" type="ORF">ACM44_08955</name>
</gene>
<feature type="transmembrane region" description="Helical" evidence="1">
    <location>
        <begin position="45"/>
        <end position="63"/>
    </location>
</feature>
<accession>A0A0J7IZ55</accession>
<proteinExistence type="predicted"/>
<evidence type="ECO:0008006" key="5">
    <source>
        <dbReference type="Google" id="ProtNLM"/>
    </source>
</evidence>
<dbReference type="PATRIC" id="fig|1304281.5.peg.1925"/>
<evidence type="ECO:0000256" key="2">
    <source>
        <dbReference type="SAM" id="SignalP"/>
    </source>
</evidence>
<name>A0A0J7IZ55_9FLAO</name>
<evidence type="ECO:0000313" key="4">
    <source>
        <dbReference type="Proteomes" id="UP000035900"/>
    </source>
</evidence>
<keyword evidence="1" id="KW-1133">Transmembrane helix</keyword>
<dbReference type="STRING" id="1304281.ACM44_08955"/>
<comment type="caution">
    <text evidence="3">The sequence shown here is derived from an EMBL/GenBank/DDBJ whole genome shotgun (WGS) entry which is preliminary data.</text>
</comment>
<keyword evidence="1" id="KW-0812">Transmembrane</keyword>
<keyword evidence="4" id="KW-1185">Reference proteome</keyword>